<evidence type="ECO:0000256" key="2">
    <source>
        <dbReference type="SAM" id="Phobius"/>
    </source>
</evidence>
<keyword evidence="4" id="KW-1185">Reference proteome</keyword>
<dbReference type="OrthoDB" id="2538055at2759"/>
<feature type="region of interest" description="Disordered" evidence="1">
    <location>
        <begin position="389"/>
        <end position="410"/>
    </location>
</feature>
<keyword evidence="2" id="KW-1133">Transmembrane helix</keyword>
<sequence length="436" mass="47832">MRISSDTRLATTRHCANKLPLLLLLYLVCPAADPRPSPSPNTAPSPFRSTLYALLLLLVLVRPVILTLDESLARSLLANPFPHLPPPPHRRHSHQPRPLRVCWSKRVSQLGWRAHSIWQRGHFPLLGLLLTGLVLLAVPIGDLLQQVQEREQGWSVVAGRWLIRRIDVEAAQAGSANMAREAAARGWKPLRNVVWLEILDALACVLHGLLPLLIHLRLLPPTLSGSFLLTNSEGQSPQDPPTGHDRTRKPPPPSSSSSSSAALPSPTLQFPTSHLLSSFHLAILSPSLLLLQTLQHVLARSPSTHKWFGGFWCTIVFLVAVILPLDAIAVIRERSTREAERLLEIGQTFAAGDHGGGGRGGKEVGANDRDGDEREDHWICSICLRGSGDSLEKDAPPGDDDDNARGSDDDNQTITFDTRCYLPCAHSFEWVVSDAL</sequence>
<dbReference type="AlphaFoldDB" id="A0A9P7B5W9"/>
<dbReference type="EMBL" id="PUHQ01000043">
    <property type="protein sequence ID" value="KAG0660514.1"/>
    <property type="molecule type" value="Genomic_DNA"/>
</dbReference>
<feature type="compositionally biased region" description="Low complexity" evidence="1">
    <location>
        <begin position="255"/>
        <end position="265"/>
    </location>
</feature>
<reference evidence="3 4" key="1">
    <citation type="submission" date="2020-11" db="EMBL/GenBank/DDBJ databases">
        <title>Kefir isolates.</title>
        <authorList>
            <person name="Marcisauskas S."/>
            <person name="Kim Y."/>
            <person name="Blasche S."/>
        </authorList>
    </citation>
    <scope>NUCLEOTIDE SEQUENCE [LARGE SCALE GENOMIC DNA]</scope>
    <source>
        <strain evidence="3 4">KR</strain>
    </source>
</reference>
<feature type="transmembrane region" description="Helical" evidence="2">
    <location>
        <begin position="50"/>
        <end position="68"/>
    </location>
</feature>
<feature type="transmembrane region" description="Helical" evidence="2">
    <location>
        <begin position="123"/>
        <end position="141"/>
    </location>
</feature>
<protein>
    <submittedName>
        <fullName evidence="3">Uncharacterized protein</fullName>
    </submittedName>
</protein>
<name>A0A9P7B5W9_RHOMI</name>
<evidence type="ECO:0000256" key="1">
    <source>
        <dbReference type="SAM" id="MobiDB-lite"/>
    </source>
</evidence>
<dbReference type="Proteomes" id="UP000777482">
    <property type="component" value="Unassembled WGS sequence"/>
</dbReference>
<evidence type="ECO:0000313" key="4">
    <source>
        <dbReference type="Proteomes" id="UP000777482"/>
    </source>
</evidence>
<feature type="transmembrane region" description="Helical" evidence="2">
    <location>
        <begin position="307"/>
        <end position="331"/>
    </location>
</feature>
<organism evidence="3 4">
    <name type="scientific">Rhodotorula mucilaginosa</name>
    <name type="common">Yeast</name>
    <name type="synonym">Rhodotorula rubra</name>
    <dbReference type="NCBI Taxonomy" id="5537"/>
    <lineage>
        <taxon>Eukaryota</taxon>
        <taxon>Fungi</taxon>
        <taxon>Dikarya</taxon>
        <taxon>Basidiomycota</taxon>
        <taxon>Pucciniomycotina</taxon>
        <taxon>Microbotryomycetes</taxon>
        <taxon>Sporidiobolales</taxon>
        <taxon>Sporidiobolaceae</taxon>
        <taxon>Rhodotorula</taxon>
    </lineage>
</organism>
<proteinExistence type="predicted"/>
<feature type="transmembrane region" description="Helical" evidence="2">
    <location>
        <begin position="193"/>
        <end position="214"/>
    </location>
</feature>
<gene>
    <name evidence="3" type="ORF">C6P46_004539</name>
</gene>
<evidence type="ECO:0000313" key="3">
    <source>
        <dbReference type="EMBL" id="KAG0660514.1"/>
    </source>
</evidence>
<accession>A0A9P7B5W9</accession>
<keyword evidence="2" id="KW-0472">Membrane</keyword>
<keyword evidence="2" id="KW-0812">Transmembrane</keyword>
<feature type="region of interest" description="Disordered" evidence="1">
    <location>
        <begin position="230"/>
        <end position="265"/>
    </location>
</feature>
<comment type="caution">
    <text evidence="3">The sequence shown here is derived from an EMBL/GenBank/DDBJ whole genome shotgun (WGS) entry which is preliminary data.</text>
</comment>